<dbReference type="Pfam" id="PF00400">
    <property type="entry name" value="WD40"/>
    <property type="match status" value="2"/>
</dbReference>
<accession>A0A251T0L9</accession>
<gene>
    <name evidence="7" type="ORF">HannXRQ_Chr12g0362941</name>
</gene>
<sequence length="214" mass="24131">MSCSYVLAGHTDIVLCLDTCTTSSGRTLIVTGSKDNNLWTVKTNECVATYDQHEDKVWALTVGKKTEMLATGGSDAVINLWHDSTTADKEDAFWKEESVLKTQELENVVLDANYTKAIHLAFELRRPHKLFELFDALCKSVDAKNQVKTAIGVLSMNEYRLLLEHVREWNTKPKLCHIAQFVLFQVFIFSILSPTEKVEMKGIGELLEGLILYS</sequence>
<dbReference type="GO" id="GO:0030686">
    <property type="term" value="C:90S preribosome"/>
    <property type="evidence" value="ECO:0000318"/>
    <property type="project" value="GO_Central"/>
</dbReference>
<dbReference type="InterPro" id="IPR015943">
    <property type="entry name" value="WD40/YVTN_repeat-like_dom_sf"/>
</dbReference>
<evidence type="ECO:0000256" key="2">
    <source>
        <dbReference type="ARBA" id="ARBA00022574"/>
    </source>
</evidence>
<dbReference type="InParanoid" id="A0A251T0L9"/>
<dbReference type="PROSITE" id="PS50082">
    <property type="entry name" value="WD_REPEATS_2"/>
    <property type="match status" value="1"/>
</dbReference>
<dbReference type="GO" id="GO:0032040">
    <property type="term" value="C:small-subunit processome"/>
    <property type="evidence" value="ECO:0007669"/>
    <property type="project" value="InterPro"/>
</dbReference>
<keyword evidence="8" id="KW-1185">Reference proteome</keyword>
<evidence type="ECO:0000256" key="5">
    <source>
        <dbReference type="PROSITE-ProRule" id="PRU00221"/>
    </source>
</evidence>
<feature type="domain" description="U3 small nucleolar RNA-associated protein 13 C-terminal" evidence="6">
    <location>
        <begin position="103"/>
        <end position="214"/>
    </location>
</feature>
<dbReference type="PANTHER" id="PTHR19854">
    <property type="entry name" value="TRANSDUCIN BETA-LIKE 3"/>
    <property type="match status" value="1"/>
</dbReference>
<dbReference type="InterPro" id="IPR036322">
    <property type="entry name" value="WD40_repeat_dom_sf"/>
</dbReference>
<dbReference type="GO" id="GO:0000480">
    <property type="term" value="P:endonucleolytic cleavage in 5'-ETS of tricistronic rRNA transcript (SSU-rRNA, 5.8S rRNA, LSU-rRNA)"/>
    <property type="evidence" value="ECO:0000318"/>
    <property type="project" value="GO_Central"/>
</dbReference>
<evidence type="ECO:0000313" key="7">
    <source>
        <dbReference type="EMBL" id="OTG04494.1"/>
    </source>
</evidence>
<evidence type="ECO:0000259" key="6">
    <source>
        <dbReference type="Pfam" id="PF08625"/>
    </source>
</evidence>
<dbReference type="Proteomes" id="UP000215914">
    <property type="component" value="Chromosome 12"/>
</dbReference>
<dbReference type="InterPro" id="IPR013934">
    <property type="entry name" value="Utp13_C"/>
</dbReference>
<dbReference type="AlphaFoldDB" id="A0A251T0L9"/>
<dbReference type="SUPFAM" id="SSF50978">
    <property type="entry name" value="WD40 repeat-like"/>
    <property type="match status" value="1"/>
</dbReference>
<dbReference type="InterPro" id="IPR001680">
    <property type="entry name" value="WD40_rpt"/>
</dbReference>
<evidence type="ECO:0000256" key="4">
    <source>
        <dbReference type="ARBA" id="ARBA00023242"/>
    </source>
</evidence>
<comment type="subcellular location">
    <subcellularLocation>
        <location evidence="1">Nucleus</location>
        <location evidence="1">Nucleolus</location>
    </subcellularLocation>
</comment>
<dbReference type="PANTHER" id="PTHR19854:SF15">
    <property type="entry name" value="TRANSDUCIN BETA-LIKE PROTEIN 3"/>
    <property type="match status" value="1"/>
</dbReference>
<evidence type="ECO:0000256" key="1">
    <source>
        <dbReference type="ARBA" id="ARBA00004604"/>
    </source>
</evidence>
<reference evidence="8" key="1">
    <citation type="journal article" date="2017" name="Nature">
        <title>The sunflower genome provides insights into oil metabolism, flowering and Asterid evolution.</title>
        <authorList>
            <person name="Badouin H."/>
            <person name="Gouzy J."/>
            <person name="Grassa C.J."/>
            <person name="Murat F."/>
            <person name="Staton S.E."/>
            <person name="Cottret L."/>
            <person name="Lelandais-Briere C."/>
            <person name="Owens G.L."/>
            <person name="Carrere S."/>
            <person name="Mayjonade B."/>
            <person name="Legrand L."/>
            <person name="Gill N."/>
            <person name="Kane N.C."/>
            <person name="Bowers J.E."/>
            <person name="Hubner S."/>
            <person name="Bellec A."/>
            <person name="Berard A."/>
            <person name="Berges H."/>
            <person name="Blanchet N."/>
            <person name="Boniface M.C."/>
            <person name="Brunel D."/>
            <person name="Catrice O."/>
            <person name="Chaidir N."/>
            <person name="Claudel C."/>
            <person name="Donnadieu C."/>
            <person name="Faraut T."/>
            <person name="Fievet G."/>
            <person name="Helmstetter N."/>
            <person name="King M."/>
            <person name="Knapp S.J."/>
            <person name="Lai Z."/>
            <person name="Le Paslier M.C."/>
            <person name="Lippi Y."/>
            <person name="Lorenzon L."/>
            <person name="Mandel J.R."/>
            <person name="Marage G."/>
            <person name="Marchand G."/>
            <person name="Marquand E."/>
            <person name="Bret-Mestries E."/>
            <person name="Morien E."/>
            <person name="Nambeesan S."/>
            <person name="Nguyen T."/>
            <person name="Pegot-Espagnet P."/>
            <person name="Pouilly N."/>
            <person name="Raftis F."/>
            <person name="Sallet E."/>
            <person name="Schiex T."/>
            <person name="Thomas J."/>
            <person name="Vandecasteele C."/>
            <person name="Vares D."/>
            <person name="Vear F."/>
            <person name="Vautrin S."/>
            <person name="Crespi M."/>
            <person name="Mangin B."/>
            <person name="Burke J.M."/>
            <person name="Salse J."/>
            <person name="Munos S."/>
            <person name="Vincourt P."/>
            <person name="Rieseberg L.H."/>
            <person name="Langlade N.B."/>
        </authorList>
    </citation>
    <scope>NUCLEOTIDE SEQUENCE [LARGE SCALE GENOMIC DNA]</scope>
    <source>
        <strain evidence="8">cv. SF193</strain>
    </source>
</reference>
<keyword evidence="3" id="KW-0677">Repeat</keyword>
<dbReference type="GO" id="GO:0000472">
    <property type="term" value="P:endonucleolytic cleavage to generate mature 5'-end of SSU-rRNA from (SSU-rRNA, 5.8S rRNA, LSU-rRNA)"/>
    <property type="evidence" value="ECO:0000318"/>
    <property type="project" value="GO_Central"/>
</dbReference>
<proteinExistence type="predicted"/>
<dbReference type="STRING" id="4232.A0A251T0L9"/>
<feature type="repeat" description="WD" evidence="5">
    <location>
        <begin position="50"/>
        <end position="81"/>
    </location>
</feature>
<dbReference type="PROSITE" id="PS50294">
    <property type="entry name" value="WD_REPEATS_REGION"/>
    <property type="match status" value="1"/>
</dbReference>
<dbReference type="Gene3D" id="2.130.10.10">
    <property type="entry name" value="YVTN repeat-like/Quinoprotein amine dehydrogenase"/>
    <property type="match status" value="1"/>
</dbReference>
<dbReference type="Pfam" id="PF08625">
    <property type="entry name" value="Utp13"/>
    <property type="match status" value="1"/>
</dbReference>
<dbReference type="EMBL" id="CM007901">
    <property type="protein sequence ID" value="OTG04494.1"/>
    <property type="molecule type" value="Genomic_DNA"/>
</dbReference>
<name>A0A251T0L9_HELAN</name>
<dbReference type="GO" id="GO:0005730">
    <property type="term" value="C:nucleolus"/>
    <property type="evidence" value="ECO:0000318"/>
    <property type="project" value="GO_Central"/>
</dbReference>
<protein>
    <submittedName>
        <fullName evidence="7">Putative small-subunit processome, Utp13, WD40/YVTN repeat-like-containing domain protein</fullName>
    </submittedName>
</protein>
<keyword evidence="2 5" id="KW-0853">WD repeat</keyword>
<evidence type="ECO:0000256" key="3">
    <source>
        <dbReference type="ARBA" id="ARBA00022737"/>
    </source>
</evidence>
<dbReference type="GO" id="GO:0034511">
    <property type="term" value="F:U3 snoRNA binding"/>
    <property type="evidence" value="ECO:0000318"/>
    <property type="project" value="GO_Central"/>
</dbReference>
<dbReference type="SMART" id="SM00320">
    <property type="entry name" value="WD40"/>
    <property type="match status" value="2"/>
</dbReference>
<keyword evidence="4" id="KW-0539">Nucleus</keyword>
<organism evidence="7 8">
    <name type="scientific">Helianthus annuus</name>
    <name type="common">Common sunflower</name>
    <dbReference type="NCBI Taxonomy" id="4232"/>
    <lineage>
        <taxon>Eukaryota</taxon>
        <taxon>Viridiplantae</taxon>
        <taxon>Streptophyta</taxon>
        <taxon>Embryophyta</taxon>
        <taxon>Tracheophyta</taxon>
        <taxon>Spermatophyta</taxon>
        <taxon>Magnoliopsida</taxon>
        <taxon>eudicotyledons</taxon>
        <taxon>Gunneridae</taxon>
        <taxon>Pentapetalae</taxon>
        <taxon>asterids</taxon>
        <taxon>campanulids</taxon>
        <taxon>Asterales</taxon>
        <taxon>Asteraceae</taxon>
        <taxon>Asteroideae</taxon>
        <taxon>Heliantheae alliance</taxon>
        <taxon>Heliantheae</taxon>
        <taxon>Helianthus</taxon>
    </lineage>
</organism>
<evidence type="ECO:0000313" key="8">
    <source>
        <dbReference type="Proteomes" id="UP000215914"/>
    </source>
</evidence>